<organism evidence="1 2">
    <name type="scientific">Scylla paramamosain</name>
    <name type="common">Mud crab</name>
    <dbReference type="NCBI Taxonomy" id="85552"/>
    <lineage>
        <taxon>Eukaryota</taxon>
        <taxon>Metazoa</taxon>
        <taxon>Ecdysozoa</taxon>
        <taxon>Arthropoda</taxon>
        <taxon>Crustacea</taxon>
        <taxon>Multicrustacea</taxon>
        <taxon>Malacostraca</taxon>
        <taxon>Eumalacostraca</taxon>
        <taxon>Eucarida</taxon>
        <taxon>Decapoda</taxon>
        <taxon>Pleocyemata</taxon>
        <taxon>Brachyura</taxon>
        <taxon>Eubrachyura</taxon>
        <taxon>Portunoidea</taxon>
        <taxon>Portunidae</taxon>
        <taxon>Portuninae</taxon>
        <taxon>Scylla</taxon>
    </lineage>
</organism>
<protein>
    <submittedName>
        <fullName evidence="1">Uncharacterized protein</fullName>
    </submittedName>
</protein>
<proteinExistence type="predicted"/>
<reference evidence="1 2" key="1">
    <citation type="submission" date="2023-03" db="EMBL/GenBank/DDBJ databases">
        <title>High-quality genome of Scylla paramamosain provides insights in environmental adaptation.</title>
        <authorList>
            <person name="Zhang L."/>
        </authorList>
    </citation>
    <scope>NUCLEOTIDE SEQUENCE [LARGE SCALE GENOMIC DNA]</scope>
    <source>
        <strain evidence="1">LZ_2023a</strain>
        <tissue evidence="1">Muscle</tissue>
    </source>
</reference>
<comment type="caution">
    <text evidence="1">The sequence shown here is derived from an EMBL/GenBank/DDBJ whole genome shotgun (WGS) entry which is preliminary data.</text>
</comment>
<dbReference type="Proteomes" id="UP001487740">
    <property type="component" value="Unassembled WGS sequence"/>
</dbReference>
<gene>
    <name evidence="1" type="ORF">O3P69_001658</name>
</gene>
<name>A0AAW0UYP3_SCYPA</name>
<dbReference type="InterPro" id="IPR032675">
    <property type="entry name" value="LRR_dom_sf"/>
</dbReference>
<evidence type="ECO:0000313" key="2">
    <source>
        <dbReference type="Proteomes" id="UP001487740"/>
    </source>
</evidence>
<dbReference type="AlphaFoldDB" id="A0AAW0UYP3"/>
<evidence type="ECO:0000313" key="1">
    <source>
        <dbReference type="EMBL" id="KAK8405239.1"/>
    </source>
</evidence>
<dbReference type="SUPFAM" id="SSF52047">
    <property type="entry name" value="RNI-like"/>
    <property type="match status" value="1"/>
</dbReference>
<keyword evidence="2" id="KW-1185">Reference proteome</keyword>
<accession>A0AAW0UYP3</accession>
<sequence>MVWRVPCCLQACAARAVVTPLVAVTEFKIRRHLANIPAELLIARATAELLVRGNEYEDDDETLHVYASGSDDDSDEAPHASASGNEIPIQMDTMDHVMLQVKIVVEEVKQWWMTIPGTNAGPKHVLELALDAHTDVHPKHDQDFPRHLSRLLLRLVLLQDVFLDRDHGDKDRRCVIPFAWERWTARLVAQLAPFAQMVHLKVYGGLYPSILAAVLRGASHLASLYISHINITDEILLVIARKCSKLHTLYLLHNFPWLVISMKAFCAAFFGGATHREVNYAYKKGSLQDIKQTFPKLKNIDLAYGDTEVAREFHKLLLTFYPDLENISCPWKTTYFEDGYQNHGHDVLIPLVSRKRPLAIQNVFFDDNTLYNLGHQFLHQLTCCCPQVQIITLDCNLREPKQRSEVTGNQLVQLKTSWKHLAKLHLNVNSKNHLTQALLLPFLRAHGTKLTTLMVEATSPGQMLHVPTLCILLQECPNLTHLGVQVWSKNMVEAELDDRGHLGIANCLALQEFTLHEEGPGDADEAAAEARHAEQWMALLQGVVGAAPNLSSLSLSICSGLASILNKLACNVHILHLHVKDGYEWQPTIDQVCQLVCRLPHLHHLYLEEVCGQLYWRLKRRYQHADLQLHWGNLYGWPRT</sequence>
<dbReference type="Gene3D" id="3.80.10.10">
    <property type="entry name" value="Ribonuclease Inhibitor"/>
    <property type="match status" value="1"/>
</dbReference>
<dbReference type="EMBL" id="JARAKH010000003">
    <property type="protein sequence ID" value="KAK8405239.1"/>
    <property type="molecule type" value="Genomic_DNA"/>
</dbReference>